<dbReference type="OrthoDB" id="9767214at2"/>
<reference evidence="2 3" key="1">
    <citation type="submission" date="2018-04" db="EMBL/GenBank/DDBJ databases">
        <title>Sphingobacterium cortibacter sp. nov.</title>
        <authorList>
            <person name="Li Y."/>
        </authorList>
    </citation>
    <scope>NUCLEOTIDE SEQUENCE [LARGE SCALE GENOMIC DNA]</scope>
    <source>
        <strain evidence="2 3">2c-3</strain>
    </source>
</reference>
<keyword evidence="3" id="KW-1185">Reference proteome</keyword>
<dbReference type="Gene3D" id="3.40.630.10">
    <property type="entry name" value="Zn peptidases"/>
    <property type="match status" value="1"/>
</dbReference>
<gene>
    <name evidence="2" type="ORF">DC487_04265</name>
</gene>
<evidence type="ECO:0000313" key="3">
    <source>
        <dbReference type="Proteomes" id="UP000245627"/>
    </source>
</evidence>
<dbReference type="Proteomes" id="UP000245627">
    <property type="component" value="Unassembled WGS sequence"/>
</dbReference>
<accession>A0A2T8HP16</accession>
<organism evidence="2 3">
    <name type="scientific">Sphingobacterium corticibacter</name>
    <dbReference type="NCBI Taxonomy" id="2171749"/>
    <lineage>
        <taxon>Bacteria</taxon>
        <taxon>Pseudomonadati</taxon>
        <taxon>Bacteroidota</taxon>
        <taxon>Sphingobacteriia</taxon>
        <taxon>Sphingobacteriales</taxon>
        <taxon>Sphingobacteriaceae</taxon>
        <taxon>Sphingobacterium</taxon>
    </lineage>
</organism>
<sequence length="583" mass="67624">MIFSYYKSLLVFFLVCYALCFSAFAQITPYEGDAAHNTTATYEEVVTFYKTLADQYPQAKLLEIGKTDVGKPLHLMVLSAYEDFDPESIKAKRKAVLLVNNGIHPGEPEGIDVGMLFCRDILRDNKLPKDVVICIIPVYNVAGMLNRGVSRVNQNGPVAYGFRGSRQNYDLNRDFIKADTRNSLLFQQLFTTWDPDLFFDTHASNGADYQYIMTLIATQKDKLAPSLASLMDERFTKPLYQRMQDSGYPMIPYVNTFGATPESGLVDFLETPRYSSGFAALHHTIGFMPETHMWKSYEQRVASTYTLLQHLVEVMVHEKENLLATRQQVKESVKTQQLFPINWTLDTTRVDSTTFLGYEFGEKPSLVTGQNRLYYDRTRPKTMQIPHLKHYNVTLEVEKPKAYVIPQAYDRVVERLLANGVKLRALERDTTIRLEMYYITDLKTASLPYEGHYMHERVAVKPVVMERQFYAGDWWIDMDQTANRYIVETLEPQAHDSFFRWNFFDAILSQKEYFSAYIFEEEAQRLLEANPAWKEELEHKKATEPSFANNGRAQLDWIYKKSNYYEDTHMLYPVGRVLSIRPQ</sequence>
<feature type="chain" id="PRO_5015482533" evidence="1">
    <location>
        <begin position="26"/>
        <end position="583"/>
    </location>
</feature>
<protein>
    <submittedName>
        <fullName evidence="2">Uncharacterized protein</fullName>
    </submittedName>
</protein>
<dbReference type="AlphaFoldDB" id="A0A2T8HP16"/>
<name>A0A2T8HP16_9SPHI</name>
<dbReference type="EMBL" id="QDKG01000001">
    <property type="protein sequence ID" value="PVH27184.1"/>
    <property type="molecule type" value="Genomic_DNA"/>
</dbReference>
<proteinExistence type="predicted"/>
<evidence type="ECO:0000256" key="1">
    <source>
        <dbReference type="SAM" id="SignalP"/>
    </source>
</evidence>
<evidence type="ECO:0000313" key="2">
    <source>
        <dbReference type="EMBL" id="PVH27184.1"/>
    </source>
</evidence>
<comment type="caution">
    <text evidence="2">The sequence shown here is derived from an EMBL/GenBank/DDBJ whole genome shotgun (WGS) entry which is preliminary data.</text>
</comment>
<feature type="signal peptide" evidence="1">
    <location>
        <begin position="1"/>
        <end position="25"/>
    </location>
</feature>
<dbReference type="SUPFAM" id="SSF53187">
    <property type="entry name" value="Zn-dependent exopeptidases"/>
    <property type="match status" value="1"/>
</dbReference>
<keyword evidence="1" id="KW-0732">Signal</keyword>